<accession>A0A0P1EXN7</accession>
<evidence type="ECO:0000313" key="2">
    <source>
        <dbReference type="Proteomes" id="UP000050783"/>
    </source>
</evidence>
<gene>
    <name evidence="1" type="ORF">RUA4292_00725</name>
</gene>
<dbReference type="Proteomes" id="UP000050783">
    <property type="component" value="Unassembled WGS sequence"/>
</dbReference>
<reference evidence="1 2" key="1">
    <citation type="submission" date="2015-09" db="EMBL/GenBank/DDBJ databases">
        <authorList>
            <consortium name="Swine Surveillance"/>
        </authorList>
    </citation>
    <scope>NUCLEOTIDE SEQUENCE [LARGE SCALE GENOMIC DNA]</scope>
    <source>
        <strain evidence="1 2">CECT 4292</strain>
    </source>
</reference>
<dbReference type="AlphaFoldDB" id="A0A0P1EXN7"/>
<organism evidence="1 2">
    <name type="scientific">Ruegeria atlantica</name>
    <dbReference type="NCBI Taxonomy" id="81569"/>
    <lineage>
        <taxon>Bacteria</taxon>
        <taxon>Pseudomonadati</taxon>
        <taxon>Pseudomonadota</taxon>
        <taxon>Alphaproteobacteria</taxon>
        <taxon>Rhodobacterales</taxon>
        <taxon>Roseobacteraceae</taxon>
        <taxon>Ruegeria</taxon>
    </lineage>
</organism>
<dbReference type="EMBL" id="CYPU01000012">
    <property type="protein sequence ID" value="CUH46559.1"/>
    <property type="molecule type" value="Genomic_DNA"/>
</dbReference>
<proteinExistence type="predicted"/>
<name>A0A0P1EXN7_9RHOB</name>
<sequence length="84" mass="9119">MTRTALVNYHVHKSYRQAFELDAGGVAGNLISPELAATSVVLSDNRTTTSPVSFASDAVEIVSLETQVRDFAGDSWEPVYDTEI</sequence>
<protein>
    <submittedName>
        <fullName evidence="1">Uncharacterized protein</fullName>
    </submittedName>
</protein>
<evidence type="ECO:0000313" key="1">
    <source>
        <dbReference type="EMBL" id="CUH46559.1"/>
    </source>
</evidence>
<dbReference type="GeneID" id="69258299"/>
<dbReference type="RefSeq" id="WP_233493331.1">
    <property type="nucleotide sequence ID" value="NZ_CYPU01000012.1"/>
</dbReference>